<dbReference type="EMBL" id="CAJNDS010000219">
    <property type="protein sequence ID" value="CAE7029656.1"/>
    <property type="molecule type" value="Genomic_DNA"/>
</dbReference>
<dbReference type="Proteomes" id="UP000604046">
    <property type="component" value="Unassembled WGS sequence"/>
</dbReference>
<protein>
    <submittedName>
        <fullName evidence="2">Pkd2 protein</fullName>
    </submittedName>
</protein>
<gene>
    <name evidence="2" type="primary">pkd2</name>
    <name evidence="2" type="ORF">SNAT2548_LOCUS3562</name>
</gene>
<evidence type="ECO:0000313" key="2">
    <source>
        <dbReference type="EMBL" id="CAE7029656.1"/>
    </source>
</evidence>
<comment type="caution">
    <text evidence="2">The sequence shown here is derived from an EMBL/GenBank/DDBJ whole genome shotgun (WGS) entry which is preliminary data.</text>
</comment>
<accession>A0A812IE72</accession>
<sequence length="202" mass="22566">MAGACKWLVLIAISCWCYHSVDFLLARSTSHDCEESRRQLNRRLLLQSSLYIIAGAEQANAQSADDKEMLLEREVPPLPPQYARDVRQLADSIKSAAITTIRVNRRGDAGAAKQLRGLERDVADKLTAYDRDWLTTQLEFKKLKADDQAVLQEHPVFISMKELVAKLQSGGSDDTDMTSFRIDLSRQATSVVRLVESAGVSK</sequence>
<evidence type="ECO:0000313" key="3">
    <source>
        <dbReference type="Proteomes" id="UP000604046"/>
    </source>
</evidence>
<evidence type="ECO:0000256" key="1">
    <source>
        <dbReference type="SAM" id="SignalP"/>
    </source>
</evidence>
<organism evidence="2 3">
    <name type="scientific">Symbiodinium natans</name>
    <dbReference type="NCBI Taxonomy" id="878477"/>
    <lineage>
        <taxon>Eukaryota</taxon>
        <taxon>Sar</taxon>
        <taxon>Alveolata</taxon>
        <taxon>Dinophyceae</taxon>
        <taxon>Suessiales</taxon>
        <taxon>Symbiodiniaceae</taxon>
        <taxon>Symbiodinium</taxon>
    </lineage>
</organism>
<keyword evidence="1" id="KW-0732">Signal</keyword>
<keyword evidence="3" id="KW-1185">Reference proteome</keyword>
<dbReference type="AlphaFoldDB" id="A0A812IE72"/>
<reference evidence="2" key="1">
    <citation type="submission" date="2021-02" db="EMBL/GenBank/DDBJ databases">
        <authorList>
            <person name="Dougan E. K."/>
            <person name="Rhodes N."/>
            <person name="Thang M."/>
            <person name="Chan C."/>
        </authorList>
    </citation>
    <scope>NUCLEOTIDE SEQUENCE</scope>
</reference>
<feature type="signal peptide" evidence="1">
    <location>
        <begin position="1"/>
        <end position="23"/>
    </location>
</feature>
<proteinExistence type="predicted"/>
<feature type="chain" id="PRO_5032477104" evidence="1">
    <location>
        <begin position="24"/>
        <end position="202"/>
    </location>
</feature>
<name>A0A812IE72_9DINO</name>